<gene>
    <name evidence="2" type="ORF">GGE66_003668</name>
</gene>
<protein>
    <submittedName>
        <fullName evidence="2">Uncharacterized protein</fullName>
    </submittedName>
</protein>
<organism evidence="2 3">
    <name type="scientific">Rhizobium leguminosarum</name>
    <dbReference type="NCBI Taxonomy" id="384"/>
    <lineage>
        <taxon>Bacteria</taxon>
        <taxon>Pseudomonadati</taxon>
        <taxon>Pseudomonadota</taxon>
        <taxon>Alphaproteobacteria</taxon>
        <taxon>Hyphomicrobiales</taxon>
        <taxon>Rhizobiaceae</taxon>
        <taxon>Rhizobium/Agrobacterium group</taxon>
        <taxon>Rhizobium</taxon>
    </lineage>
</organism>
<proteinExistence type="predicted"/>
<evidence type="ECO:0000313" key="3">
    <source>
        <dbReference type="Proteomes" id="UP000517187"/>
    </source>
</evidence>
<evidence type="ECO:0000313" key="2">
    <source>
        <dbReference type="EMBL" id="MBB6222683.1"/>
    </source>
</evidence>
<feature type="compositionally biased region" description="Polar residues" evidence="1">
    <location>
        <begin position="78"/>
        <end position="100"/>
    </location>
</feature>
<reference evidence="2 3" key="1">
    <citation type="submission" date="2020-08" db="EMBL/GenBank/DDBJ databases">
        <title>Genomic Encyclopedia of Type Strains, Phase IV (KMG-V): Genome sequencing to study the core and pangenomes of soil and plant-associated prokaryotes.</title>
        <authorList>
            <person name="Whitman W."/>
        </authorList>
    </citation>
    <scope>NUCLEOTIDE SEQUENCE [LARGE SCALE GENOMIC DNA]</scope>
    <source>
        <strain evidence="2 3">SEMIA 4011</strain>
    </source>
</reference>
<feature type="region of interest" description="Disordered" evidence="1">
    <location>
        <begin position="71"/>
        <end position="147"/>
    </location>
</feature>
<comment type="caution">
    <text evidence="2">The sequence shown here is derived from an EMBL/GenBank/DDBJ whole genome shotgun (WGS) entry which is preliminary data.</text>
</comment>
<dbReference type="EMBL" id="JACIIJ010000008">
    <property type="protein sequence ID" value="MBB6222683.1"/>
    <property type="molecule type" value="Genomic_DNA"/>
</dbReference>
<evidence type="ECO:0000256" key="1">
    <source>
        <dbReference type="SAM" id="MobiDB-lite"/>
    </source>
</evidence>
<dbReference type="AlphaFoldDB" id="A0A7W9ZV21"/>
<feature type="compositionally biased region" description="Basic and acidic residues" evidence="1">
    <location>
        <begin position="129"/>
        <end position="147"/>
    </location>
</feature>
<dbReference type="Proteomes" id="UP000517187">
    <property type="component" value="Unassembled WGS sequence"/>
</dbReference>
<name>A0A7W9ZV21_RHILE</name>
<accession>A0A7W9ZV21</accession>
<sequence>MKTPQRNFIVELKSKRRRSTMPPVSIWGNTDLKAFARQAETDAPHLFESKTGLETLSLGGEVQSDRMPQRHIDDHCESGSQNQDSVSVTEAVQSVSSQNDRGPGNPMPRPKKPRAERRRPEATTATGDTRPEAHLHSTTKAGDERSATAEVETAIDELVALDVENRRLKALLSKQLHQQNIRLRKMLERFGVS</sequence>
<dbReference type="RefSeq" id="WP_184695319.1">
    <property type="nucleotide sequence ID" value="NZ_JACIIJ010000008.1"/>
</dbReference>